<organism evidence="3 4">
    <name type="scientific">Phaedon cochleariae</name>
    <name type="common">Mustard beetle</name>
    <dbReference type="NCBI Taxonomy" id="80249"/>
    <lineage>
        <taxon>Eukaryota</taxon>
        <taxon>Metazoa</taxon>
        <taxon>Ecdysozoa</taxon>
        <taxon>Arthropoda</taxon>
        <taxon>Hexapoda</taxon>
        <taxon>Insecta</taxon>
        <taxon>Pterygota</taxon>
        <taxon>Neoptera</taxon>
        <taxon>Endopterygota</taxon>
        <taxon>Coleoptera</taxon>
        <taxon>Polyphaga</taxon>
        <taxon>Cucujiformia</taxon>
        <taxon>Chrysomeloidea</taxon>
        <taxon>Chrysomelidae</taxon>
        <taxon>Chrysomelinae</taxon>
        <taxon>Chrysomelini</taxon>
        <taxon>Phaedon</taxon>
    </lineage>
</organism>
<reference evidence="3" key="2">
    <citation type="submission" date="2022-10" db="EMBL/GenBank/DDBJ databases">
        <authorList>
            <consortium name="ENA_rothamsted_submissions"/>
            <consortium name="culmorum"/>
            <person name="King R."/>
        </authorList>
    </citation>
    <scope>NUCLEOTIDE SEQUENCE</scope>
</reference>
<feature type="coiled-coil region" evidence="1">
    <location>
        <begin position="23"/>
        <end position="106"/>
    </location>
</feature>
<evidence type="ECO:0000313" key="4">
    <source>
        <dbReference type="Proteomes" id="UP001153737"/>
    </source>
</evidence>
<evidence type="ECO:0008006" key="5">
    <source>
        <dbReference type="Google" id="ProtNLM"/>
    </source>
</evidence>
<dbReference type="OrthoDB" id="6780773at2759"/>
<evidence type="ECO:0000256" key="2">
    <source>
        <dbReference type="SAM" id="MobiDB-lite"/>
    </source>
</evidence>
<feature type="region of interest" description="Disordered" evidence="2">
    <location>
        <begin position="226"/>
        <end position="257"/>
    </location>
</feature>
<dbReference type="Proteomes" id="UP001153737">
    <property type="component" value="Chromosome 6"/>
</dbReference>
<evidence type="ECO:0000313" key="3">
    <source>
        <dbReference type="EMBL" id="CAG9822825.1"/>
    </source>
</evidence>
<evidence type="ECO:0000256" key="1">
    <source>
        <dbReference type="SAM" id="Coils"/>
    </source>
</evidence>
<protein>
    <recommendedName>
        <fullName evidence="5">Endonuclease-reverse transcriptase</fullName>
    </recommendedName>
</protein>
<accession>A0A9N9SK93</accession>
<gene>
    <name evidence="3" type="ORF">PHAECO_LOCUS10122</name>
</gene>
<name>A0A9N9SK93_PHACE</name>
<reference evidence="3" key="1">
    <citation type="submission" date="2022-01" db="EMBL/GenBank/DDBJ databases">
        <authorList>
            <person name="King R."/>
        </authorList>
    </citation>
    <scope>NUCLEOTIDE SEQUENCE</scope>
</reference>
<dbReference type="AlphaFoldDB" id="A0A9N9SK93"/>
<keyword evidence="1" id="KW-0175">Coiled coil</keyword>
<proteinExistence type="predicted"/>
<dbReference type="EMBL" id="OU896712">
    <property type="protein sequence ID" value="CAG9822825.1"/>
    <property type="molecule type" value="Genomic_DNA"/>
</dbReference>
<keyword evidence="4" id="KW-1185">Reference proteome</keyword>
<sequence length="257" mass="30488">MGEDKSISNQEIYQILLKLSSTCEHIQKQNEDIKSEVQECRETFSKEIEELKAENKELREEVENLNRKVNAVERKLKKFNVIFYGLKEEEGELKNAEFLLEIINNKLNTPCKSNDIRDYYRIKSKDSEQNNPLIVEFIHYKLVTSILENSSKLKGSGIFVSKDYIQEDYQKRKYLYSKLREAKHNRKEARIKNNTLIIDGVEFTYEDLVEKEQHISQSDIEVIERKEASQKRKKTAISPLEHPRKRVTTRSQERRNN</sequence>